<dbReference type="RefSeq" id="WP_053550690.1">
    <property type="nucleotide sequence ID" value="NZ_CP010802.1"/>
</dbReference>
<dbReference type="KEGG" id="des:DSOUD_1832"/>
<gene>
    <name evidence="3" type="ORF">DSOUD_1832</name>
</gene>
<name>A0A0M4D9I0_9BACT</name>
<keyword evidence="1" id="KW-0472">Membrane</keyword>
<dbReference type="EMBL" id="CP010802">
    <property type="protein sequence ID" value="ALC16605.1"/>
    <property type="molecule type" value="Genomic_DNA"/>
</dbReference>
<dbReference type="AlphaFoldDB" id="A0A0M4D9I0"/>
<dbReference type="InterPro" id="IPR052336">
    <property type="entry name" value="MlaD_Phospholipid_Transporter"/>
</dbReference>
<accession>A0A0M4D9I0</accession>
<dbReference type="STRING" id="1603606.DSOUD_1832"/>
<feature type="domain" description="Mce/MlaD" evidence="2">
    <location>
        <begin position="39"/>
        <end position="113"/>
    </location>
</feature>
<proteinExistence type="predicted"/>
<keyword evidence="1" id="KW-0812">Transmembrane</keyword>
<evidence type="ECO:0000256" key="1">
    <source>
        <dbReference type="SAM" id="Phobius"/>
    </source>
</evidence>
<keyword evidence="4" id="KW-1185">Reference proteome</keyword>
<keyword evidence="1" id="KW-1133">Transmembrane helix</keyword>
<reference evidence="3 4" key="1">
    <citation type="submission" date="2015-07" db="EMBL/GenBank/DDBJ databases">
        <title>Isolation and Genomic Characterization of a Novel Halophilic Metal-Reducing Deltaproteobacterium from the Deep Subsurface.</title>
        <authorList>
            <person name="Badalamenti J.P."/>
            <person name="Summers Z.M."/>
            <person name="Gralnick J.A."/>
            <person name="Bond D.R."/>
        </authorList>
    </citation>
    <scope>NUCLEOTIDE SEQUENCE [LARGE SCALE GENOMIC DNA]</scope>
    <source>
        <strain evidence="3 4">WTL</strain>
    </source>
</reference>
<evidence type="ECO:0000313" key="3">
    <source>
        <dbReference type="EMBL" id="ALC16605.1"/>
    </source>
</evidence>
<evidence type="ECO:0000313" key="4">
    <source>
        <dbReference type="Proteomes" id="UP000057158"/>
    </source>
</evidence>
<dbReference type="PANTHER" id="PTHR33371:SF4">
    <property type="entry name" value="INTERMEMBRANE PHOSPHOLIPID TRANSPORT SYSTEM BINDING PROTEIN MLAD"/>
    <property type="match status" value="1"/>
</dbReference>
<organism evidence="3 4">
    <name type="scientific">Desulfuromonas soudanensis</name>
    <dbReference type="NCBI Taxonomy" id="1603606"/>
    <lineage>
        <taxon>Bacteria</taxon>
        <taxon>Pseudomonadati</taxon>
        <taxon>Thermodesulfobacteriota</taxon>
        <taxon>Desulfuromonadia</taxon>
        <taxon>Desulfuromonadales</taxon>
        <taxon>Desulfuromonadaceae</taxon>
        <taxon>Desulfuromonas</taxon>
    </lineage>
</organism>
<sequence>MPTSMSTEQKVGIFFLMALIALGVMIELVEDWRPFEVQNEYRTYFKSAIGIQPGDPVRQAGVGVGKIKGITIEDSRVRIDFYVTEGTVVRDDSEAQIRQTNLLGGQFLGLSFGSELGKPLPPGSTVPGRESANIDELITSFDRNQERVLGALGDLVQETREPLVGAVTRMDNIIRKIDEGEGTLGRLVNEPALYDEVKGAMAGLNSTLTRIEQGEGTLGRLMNDDTLYTEATATVANLRQISDRIKEGQGSVGKLIVEDTFYDNASDALANIRDISAKANDGTGTLGLLVNDDTLYHEATGTMTRINSIAAKIDEGDGSLGRLVNEDDLYRDAKTTLHKVEKAVDGMSDTGPLQAMGVVIGTLF</sequence>
<dbReference type="Pfam" id="PF02470">
    <property type="entry name" value="MlaD"/>
    <property type="match status" value="1"/>
</dbReference>
<protein>
    <submittedName>
        <fullName evidence="3">ABC-type transporter Mla maintaining outer membrane lipid asymmetry, periplasmic component MlaD</fullName>
    </submittedName>
</protein>
<feature type="transmembrane region" description="Helical" evidence="1">
    <location>
        <begin position="12"/>
        <end position="29"/>
    </location>
</feature>
<dbReference type="PANTHER" id="PTHR33371">
    <property type="entry name" value="INTERMEMBRANE PHOSPHOLIPID TRANSPORT SYSTEM BINDING PROTEIN MLAD-RELATED"/>
    <property type="match status" value="1"/>
</dbReference>
<dbReference type="GO" id="GO:0005543">
    <property type="term" value="F:phospholipid binding"/>
    <property type="evidence" value="ECO:0007669"/>
    <property type="project" value="TreeGrafter"/>
</dbReference>
<evidence type="ECO:0000259" key="2">
    <source>
        <dbReference type="Pfam" id="PF02470"/>
    </source>
</evidence>
<dbReference type="InterPro" id="IPR003399">
    <property type="entry name" value="Mce/MlaD"/>
</dbReference>
<dbReference type="PATRIC" id="fig|1603606.3.peg.1986"/>
<dbReference type="GO" id="GO:0005548">
    <property type="term" value="F:phospholipid transporter activity"/>
    <property type="evidence" value="ECO:0007669"/>
    <property type="project" value="TreeGrafter"/>
</dbReference>
<dbReference type="Proteomes" id="UP000057158">
    <property type="component" value="Chromosome"/>
</dbReference>